<dbReference type="PANTHER" id="PTHR43563">
    <property type="entry name" value="AMINE OXIDASE"/>
    <property type="match status" value="1"/>
</dbReference>
<evidence type="ECO:0000256" key="2">
    <source>
        <dbReference type="ARBA" id="ARBA00005995"/>
    </source>
</evidence>
<dbReference type="InterPro" id="IPR001613">
    <property type="entry name" value="Flavin_amine_oxidase"/>
</dbReference>
<evidence type="ECO:0000256" key="5">
    <source>
        <dbReference type="SAM" id="MobiDB-lite"/>
    </source>
</evidence>
<feature type="binding site" evidence="4">
    <location>
        <position position="363"/>
    </location>
    <ligand>
        <name>substrate</name>
    </ligand>
</feature>
<dbReference type="SUPFAM" id="SSF54373">
    <property type="entry name" value="FAD-linked reductases, C-terminal domain"/>
    <property type="match status" value="1"/>
</dbReference>
<evidence type="ECO:0000313" key="7">
    <source>
        <dbReference type="EMBL" id="TDS86487.1"/>
    </source>
</evidence>
<reference evidence="7 8" key="1">
    <citation type="submission" date="2019-03" db="EMBL/GenBank/DDBJ databases">
        <title>Genomic Encyclopedia of Type Strains, Phase III (KMG-III): the genomes of soil and plant-associated and newly described type strains.</title>
        <authorList>
            <person name="Whitman W."/>
        </authorList>
    </citation>
    <scope>NUCLEOTIDE SEQUENCE [LARGE SCALE GENOMIC DNA]</scope>
    <source>
        <strain evidence="7 8">DSM 27373</strain>
    </source>
</reference>
<gene>
    <name evidence="7" type="ORF">EV640_103177</name>
</gene>
<evidence type="ECO:0000256" key="1">
    <source>
        <dbReference type="ARBA" id="ARBA00001974"/>
    </source>
</evidence>
<evidence type="ECO:0000256" key="3">
    <source>
        <dbReference type="ARBA" id="ARBA00023002"/>
    </source>
</evidence>
<dbReference type="InterPro" id="IPR002937">
    <property type="entry name" value="Amino_oxidase"/>
</dbReference>
<dbReference type="AlphaFoldDB" id="A0A4R7G520"/>
<dbReference type="Proteomes" id="UP000294506">
    <property type="component" value="Unassembled WGS sequence"/>
</dbReference>
<name>A0A4R7G520_9MICC</name>
<organism evidence="7 8">
    <name type="scientific">Nesterenkonia aurantiaca</name>
    <dbReference type="NCBI Taxonomy" id="1436010"/>
    <lineage>
        <taxon>Bacteria</taxon>
        <taxon>Bacillati</taxon>
        <taxon>Actinomycetota</taxon>
        <taxon>Actinomycetes</taxon>
        <taxon>Micrococcales</taxon>
        <taxon>Micrococcaceae</taxon>
        <taxon>Nesterenkonia</taxon>
    </lineage>
</organism>
<evidence type="ECO:0000313" key="8">
    <source>
        <dbReference type="Proteomes" id="UP000294506"/>
    </source>
</evidence>
<comment type="caution">
    <text evidence="7">The sequence shown here is derived from an EMBL/GenBank/DDBJ whole genome shotgun (WGS) entry which is preliminary data.</text>
</comment>
<feature type="domain" description="Amine oxidase" evidence="6">
    <location>
        <begin position="37"/>
        <end position="470"/>
    </location>
</feature>
<dbReference type="Gene3D" id="3.50.50.60">
    <property type="entry name" value="FAD/NAD(P)-binding domain"/>
    <property type="match status" value="1"/>
</dbReference>
<evidence type="ECO:0000259" key="6">
    <source>
        <dbReference type="Pfam" id="PF01593"/>
    </source>
</evidence>
<dbReference type="EMBL" id="SOAN01000003">
    <property type="protein sequence ID" value="TDS86487.1"/>
    <property type="molecule type" value="Genomic_DNA"/>
</dbReference>
<feature type="region of interest" description="Disordered" evidence="5">
    <location>
        <begin position="475"/>
        <end position="498"/>
    </location>
</feature>
<accession>A0A4R7G520</accession>
<evidence type="ECO:0000256" key="4">
    <source>
        <dbReference type="PIRSR" id="PIRSR601613-1"/>
    </source>
</evidence>
<dbReference type="Pfam" id="PF01593">
    <property type="entry name" value="Amino_oxidase"/>
    <property type="match status" value="1"/>
</dbReference>
<feature type="binding site" evidence="4">
    <location>
        <position position="257"/>
    </location>
    <ligand>
        <name>FAD</name>
        <dbReference type="ChEBI" id="CHEBI:57692"/>
    </ligand>
</feature>
<proteinExistence type="inferred from homology"/>
<keyword evidence="8" id="KW-1185">Reference proteome</keyword>
<feature type="binding site" evidence="4">
    <location>
        <begin position="56"/>
        <end position="57"/>
    </location>
    <ligand>
        <name>FAD</name>
        <dbReference type="ChEBI" id="CHEBI:57692"/>
    </ligand>
</feature>
<protein>
    <submittedName>
        <fullName evidence="7">Putrescine oxidase</fullName>
    </submittedName>
</protein>
<dbReference type="PANTHER" id="PTHR43563:SF1">
    <property type="entry name" value="AMINE OXIDASE [FLAVIN-CONTAINING] B"/>
    <property type="match status" value="1"/>
</dbReference>
<feature type="compositionally biased region" description="Basic and acidic residues" evidence="5">
    <location>
        <begin position="486"/>
        <end position="498"/>
    </location>
</feature>
<keyword evidence="3" id="KW-0560">Oxidoreductase</keyword>
<comment type="cofactor">
    <cofactor evidence="1">
        <name>FAD</name>
        <dbReference type="ChEBI" id="CHEBI:57692"/>
    </cofactor>
</comment>
<dbReference type="GO" id="GO:0016491">
    <property type="term" value="F:oxidoreductase activity"/>
    <property type="evidence" value="ECO:0007669"/>
    <property type="project" value="UniProtKB-KW"/>
</dbReference>
<dbReference type="InterPro" id="IPR036188">
    <property type="entry name" value="FAD/NAD-bd_sf"/>
</dbReference>
<dbReference type="SUPFAM" id="SSF51905">
    <property type="entry name" value="FAD/NAD(P)-binding domain"/>
    <property type="match status" value="1"/>
</dbReference>
<dbReference type="InterPro" id="IPR050703">
    <property type="entry name" value="Flavin_MAO"/>
</dbReference>
<dbReference type="PRINTS" id="PR00757">
    <property type="entry name" value="AMINEOXDASEF"/>
</dbReference>
<comment type="similarity">
    <text evidence="2">Belongs to the flavin monoamine oxidase family.</text>
</comment>
<sequence length="498" mass="54914">MNIVNLSVKGNTMEPKRSLGSSEAQECDVVVVGAGPAGLMAARTLHAAGLSTIVLEARDRVGGRTWSQEIDGAFLEVGGQWVSPDQTVLLGLLEELGMETFTRHREGANIYLDREGVRHEFTGEMFPAPEQTVTEMQRIIETLDELAASIGPEEPWAHPLARELDTVTFNEWLRRQTQDTAARENIAIFLAGGMLTKPDHAFSALQAVLMAASAGSFSNLVDEDFILDRRVVGGMQSVSEELEARLPAGSVQLSTPVRTIAWHPEGGATVFSDRVTVRARQVILAVPPNLYSRISFEPPLPRLQHQMHQHQSMGLVIKVHAVYDRPFWREQGLSGTGFGPNEICQEVYDNTNHQDSRGTLVGFISDEVADQMFTLSAKERREAILRSLSAYLGDQALTPEVYYESDFGSEEWTRGAYAASFDLGGLSRYGAHQRSAVGPLHWACSDLAAEGYQHVDGALRQGRRAAEDIMHRFAETTDRPAAASDQEEHLDHMEVRHG</sequence>